<evidence type="ECO:0000256" key="2">
    <source>
        <dbReference type="ARBA" id="ARBA00023125"/>
    </source>
</evidence>
<evidence type="ECO:0000313" key="6">
    <source>
        <dbReference type="EMBL" id="THV34682.1"/>
    </source>
</evidence>
<dbReference type="SUPFAM" id="SSF46785">
    <property type="entry name" value="Winged helix' DNA-binding domain"/>
    <property type="match status" value="1"/>
</dbReference>
<dbReference type="AlphaFoldDB" id="A0A4S8PXM0"/>
<dbReference type="CDD" id="cd07377">
    <property type="entry name" value="WHTH_GntR"/>
    <property type="match status" value="1"/>
</dbReference>
<dbReference type="GO" id="GO:0003700">
    <property type="term" value="F:DNA-binding transcription factor activity"/>
    <property type="evidence" value="ECO:0007669"/>
    <property type="project" value="InterPro"/>
</dbReference>
<keyword evidence="2" id="KW-0238">DNA-binding</keyword>
<dbReference type="SMART" id="SM00345">
    <property type="entry name" value="HTH_GNTR"/>
    <property type="match status" value="1"/>
</dbReference>
<sequence length="249" mass="27736">MATLNFPSEPATTPAISTLIADRLREMITRGVLAPGERLKEVELAESMSVSRGPVREAISILERDGLIESQRHRGARVITLTYDDIEEVYSLRIAIERLAMERCAARFTDETLTAMDEVIDRMKELAGTTDGEDHVALDLEFHDLVYEAADHARLQRTWALLRSQVAMFLNARTDREDFRSSAWKEHAELRDVLASGDAPASVAAIEKHIGWTLRRIRQMRDAEPGQTAASGPLSGPGPEGKTDFSLPR</sequence>
<evidence type="ECO:0000256" key="1">
    <source>
        <dbReference type="ARBA" id="ARBA00023015"/>
    </source>
</evidence>
<dbReference type="EMBL" id="STGY01000077">
    <property type="protein sequence ID" value="THV34682.1"/>
    <property type="molecule type" value="Genomic_DNA"/>
</dbReference>
<dbReference type="PRINTS" id="PR00035">
    <property type="entry name" value="HTHGNTR"/>
</dbReference>
<feature type="domain" description="HTH gntR-type" evidence="5">
    <location>
        <begin position="14"/>
        <end position="81"/>
    </location>
</feature>
<dbReference type="Gene3D" id="1.10.10.10">
    <property type="entry name" value="Winged helix-like DNA-binding domain superfamily/Winged helix DNA-binding domain"/>
    <property type="match status" value="1"/>
</dbReference>
<evidence type="ECO:0000259" key="5">
    <source>
        <dbReference type="PROSITE" id="PS50949"/>
    </source>
</evidence>
<dbReference type="PROSITE" id="PS50949">
    <property type="entry name" value="HTH_GNTR"/>
    <property type="match status" value="1"/>
</dbReference>
<dbReference type="SMART" id="SM00895">
    <property type="entry name" value="FCD"/>
    <property type="match status" value="1"/>
</dbReference>
<dbReference type="RefSeq" id="WP_136537064.1">
    <property type="nucleotide sequence ID" value="NZ_STGY01000077.1"/>
</dbReference>
<keyword evidence="3" id="KW-0804">Transcription</keyword>
<dbReference type="InterPro" id="IPR036388">
    <property type="entry name" value="WH-like_DNA-bd_sf"/>
</dbReference>
<dbReference type="Pfam" id="PF00392">
    <property type="entry name" value="GntR"/>
    <property type="match status" value="1"/>
</dbReference>
<comment type="caution">
    <text evidence="6">The sequence shown here is derived from an EMBL/GenBank/DDBJ whole genome shotgun (WGS) entry which is preliminary data.</text>
</comment>
<dbReference type="PANTHER" id="PTHR43537">
    <property type="entry name" value="TRANSCRIPTIONAL REGULATOR, GNTR FAMILY"/>
    <property type="match status" value="1"/>
</dbReference>
<dbReference type="InterPro" id="IPR000524">
    <property type="entry name" value="Tscrpt_reg_HTH_GntR"/>
</dbReference>
<dbReference type="InterPro" id="IPR008920">
    <property type="entry name" value="TF_FadR/GntR_C"/>
</dbReference>
<dbReference type="Gene3D" id="1.20.120.530">
    <property type="entry name" value="GntR ligand-binding domain-like"/>
    <property type="match status" value="1"/>
</dbReference>
<evidence type="ECO:0000256" key="4">
    <source>
        <dbReference type="SAM" id="MobiDB-lite"/>
    </source>
</evidence>
<dbReference type="InterPro" id="IPR036390">
    <property type="entry name" value="WH_DNA-bd_sf"/>
</dbReference>
<proteinExistence type="predicted"/>
<evidence type="ECO:0000256" key="3">
    <source>
        <dbReference type="ARBA" id="ARBA00023163"/>
    </source>
</evidence>
<dbReference type="GO" id="GO:0003677">
    <property type="term" value="F:DNA binding"/>
    <property type="evidence" value="ECO:0007669"/>
    <property type="project" value="UniProtKB-KW"/>
</dbReference>
<reference evidence="6 7" key="2">
    <citation type="submission" date="2019-05" db="EMBL/GenBank/DDBJ databases">
        <title>Glycomyces buryatensis sp. nov.</title>
        <authorList>
            <person name="Nikitina E."/>
        </authorList>
    </citation>
    <scope>NUCLEOTIDE SEQUENCE [LARGE SCALE GENOMIC DNA]</scope>
    <source>
        <strain evidence="6 7">18</strain>
    </source>
</reference>
<dbReference type="PANTHER" id="PTHR43537:SF24">
    <property type="entry name" value="GLUCONATE OPERON TRANSCRIPTIONAL REPRESSOR"/>
    <property type="match status" value="1"/>
</dbReference>
<organism evidence="6 7">
    <name type="scientific">Glycomyces buryatensis</name>
    <dbReference type="NCBI Taxonomy" id="2570927"/>
    <lineage>
        <taxon>Bacteria</taxon>
        <taxon>Bacillati</taxon>
        <taxon>Actinomycetota</taxon>
        <taxon>Actinomycetes</taxon>
        <taxon>Glycomycetales</taxon>
        <taxon>Glycomycetaceae</taxon>
        <taxon>Glycomyces</taxon>
    </lineage>
</organism>
<evidence type="ECO:0000313" key="7">
    <source>
        <dbReference type="Proteomes" id="UP000308760"/>
    </source>
</evidence>
<accession>A0A4S8PXM0</accession>
<dbReference type="InterPro" id="IPR011711">
    <property type="entry name" value="GntR_C"/>
</dbReference>
<keyword evidence="1" id="KW-0805">Transcription regulation</keyword>
<dbReference type="Pfam" id="PF07729">
    <property type="entry name" value="FCD"/>
    <property type="match status" value="1"/>
</dbReference>
<dbReference type="SUPFAM" id="SSF48008">
    <property type="entry name" value="GntR ligand-binding domain-like"/>
    <property type="match status" value="1"/>
</dbReference>
<name>A0A4S8PXM0_9ACTN</name>
<feature type="region of interest" description="Disordered" evidence="4">
    <location>
        <begin position="222"/>
        <end position="249"/>
    </location>
</feature>
<protein>
    <submittedName>
        <fullName evidence="6">GntR family transcriptional regulator</fullName>
    </submittedName>
</protein>
<dbReference type="Proteomes" id="UP000308760">
    <property type="component" value="Unassembled WGS sequence"/>
</dbReference>
<reference evidence="7" key="1">
    <citation type="submission" date="2019-04" db="EMBL/GenBank/DDBJ databases">
        <title>Nocardioides xinjiangensis sp. nov.</title>
        <authorList>
            <person name="Liu S."/>
        </authorList>
    </citation>
    <scope>NUCLEOTIDE SEQUENCE [LARGE SCALE GENOMIC DNA]</scope>
    <source>
        <strain evidence="7">18</strain>
    </source>
</reference>
<gene>
    <name evidence="6" type="ORF">FAB82_23830</name>
</gene>
<dbReference type="OrthoDB" id="9816161at2"/>
<keyword evidence="7" id="KW-1185">Reference proteome</keyword>